<feature type="binding site" evidence="7">
    <location>
        <position position="118"/>
    </location>
    <ligand>
        <name>Na(+)</name>
        <dbReference type="ChEBI" id="CHEBI:29101"/>
        <label>1</label>
    </ligand>
</feature>
<name>A0A0C2CSQ4_9BILA</name>
<keyword evidence="2" id="KW-0813">Transport</keyword>
<dbReference type="GO" id="GO:0005332">
    <property type="term" value="F:gamma-aminobutyric acid:sodium:chloride symporter activity"/>
    <property type="evidence" value="ECO:0007669"/>
    <property type="project" value="TreeGrafter"/>
</dbReference>
<feature type="transmembrane region" description="Helical" evidence="8">
    <location>
        <begin position="106"/>
        <end position="132"/>
    </location>
</feature>
<dbReference type="Proteomes" id="UP000054047">
    <property type="component" value="Unassembled WGS sequence"/>
</dbReference>
<keyword evidence="5 8" id="KW-1133">Transmembrane helix</keyword>
<evidence type="ECO:0000256" key="7">
    <source>
        <dbReference type="PIRSR" id="PIRSR600175-1"/>
    </source>
</evidence>
<feature type="binding site" evidence="7">
    <location>
        <position position="119"/>
    </location>
    <ligand>
        <name>Na(+)</name>
        <dbReference type="ChEBI" id="CHEBI:29101"/>
        <label>1</label>
    </ligand>
</feature>
<keyword evidence="7" id="KW-0915">Sodium</keyword>
<feature type="transmembrane region" description="Helical" evidence="8">
    <location>
        <begin position="144"/>
        <end position="165"/>
    </location>
</feature>
<feature type="binding site" evidence="7">
    <location>
        <position position="115"/>
    </location>
    <ligand>
        <name>Na(+)</name>
        <dbReference type="ChEBI" id="CHEBI:29101"/>
        <label>1</label>
    </ligand>
</feature>
<dbReference type="SUPFAM" id="SSF161070">
    <property type="entry name" value="SNF-like"/>
    <property type="match status" value="1"/>
</dbReference>
<dbReference type="InterPro" id="IPR037272">
    <property type="entry name" value="SNS_sf"/>
</dbReference>
<evidence type="ECO:0000256" key="4">
    <source>
        <dbReference type="ARBA" id="ARBA00022847"/>
    </source>
</evidence>
<feature type="binding site" evidence="7">
    <location>
        <position position="50"/>
    </location>
    <ligand>
        <name>Na(+)</name>
        <dbReference type="ChEBI" id="CHEBI:29101"/>
        <label>1</label>
    </ligand>
</feature>
<dbReference type="GO" id="GO:0005886">
    <property type="term" value="C:plasma membrane"/>
    <property type="evidence" value="ECO:0007669"/>
    <property type="project" value="TreeGrafter"/>
</dbReference>
<dbReference type="PANTHER" id="PTHR11616:SF265">
    <property type="entry name" value="TRANSPORTER"/>
    <property type="match status" value="1"/>
</dbReference>
<dbReference type="Pfam" id="PF00209">
    <property type="entry name" value="SNF"/>
    <property type="match status" value="1"/>
</dbReference>
<accession>A0A0C2CSQ4</accession>
<reference evidence="9 10" key="1">
    <citation type="submission" date="2013-12" db="EMBL/GenBank/DDBJ databases">
        <title>Draft genome of the parsitic nematode Ancylostoma duodenale.</title>
        <authorList>
            <person name="Mitreva M."/>
        </authorList>
    </citation>
    <scope>NUCLEOTIDE SEQUENCE [LARGE SCALE GENOMIC DNA]</scope>
    <source>
        <strain evidence="9 10">Zhejiang</strain>
    </source>
</reference>
<sequence length="196" mass="21906">VLTADHLLEYKKQFFVGPKANFTVCTAADLSVQSPVKEFWKQALTVCFVNSGTSVFAGFVIFSFIGFMATQQEKSVADVAQAGPGLLFLAYPSGILQLPYTNVWSLLFFSMVLFLGIDSQFCTMEGFFTAIIDEFPQLIRGKKYGREIFVGVICVISYTIGLSTVTRREQLSRRMTAAGMKRLYDEKKLEQDGFCT</sequence>
<dbReference type="OrthoDB" id="6581954at2759"/>
<keyword evidence="4" id="KW-0769">Symport</keyword>
<proteinExistence type="predicted"/>
<evidence type="ECO:0000313" key="10">
    <source>
        <dbReference type="Proteomes" id="UP000054047"/>
    </source>
</evidence>
<evidence type="ECO:0000256" key="8">
    <source>
        <dbReference type="SAM" id="Phobius"/>
    </source>
</evidence>
<dbReference type="PRINTS" id="PR00176">
    <property type="entry name" value="NANEUSMPORT"/>
</dbReference>
<evidence type="ECO:0000313" key="9">
    <source>
        <dbReference type="EMBL" id="KIH52827.1"/>
    </source>
</evidence>
<dbReference type="PROSITE" id="PS50267">
    <property type="entry name" value="NA_NEUROTRAN_SYMP_3"/>
    <property type="match status" value="1"/>
</dbReference>
<dbReference type="PANTHER" id="PTHR11616">
    <property type="entry name" value="SODIUM/CHLORIDE DEPENDENT TRANSPORTER"/>
    <property type="match status" value="1"/>
</dbReference>
<feature type="non-terminal residue" evidence="9">
    <location>
        <position position="196"/>
    </location>
</feature>
<feature type="transmembrane region" description="Helical" evidence="8">
    <location>
        <begin position="43"/>
        <end position="67"/>
    </location>
</feature>
<keyword evidence="10" id="KW-1185">Reference proteome</keyword>
<keyword evidence="3 8" id="KW-0812">Transmembrane</keyword>
<organism evidence="9 10">
    <name type="scientific">Ancylostoma duodenale</name>
    <dbReference type="NCBI Taxonomy" id="51022"/>
    <lineage>
        <taxon>Eukaryota</taxon>
        <taxon>Metazoa</taxon>
        <taxon>Ecdysozoa</taxon>
        <taxon>Nematoda</taxon>
        <taxon>Chromadorea</taxon>
        <taxon>Rhabditida</taxon>
        <taxon>Rhabditina</taxon>
        <taxon>Rhabditomorpha</taxon>
        <taxon>Strongyloidea</taxon>
        <taxon>Ancylostomatidae</taxon>
        <taxon>Ancylostomatinae</taxon>
        <taxon>Ancylostoma</taxon>
    </lineage>
</organism>
<evidence type="ECO:0000256" key="5">
    <source>
        <dbReference type="ARBA" id="ARBA00022989"/>
    </source>
</evidence>
<gene>
    <name evidence="9" type="ORF">ANCDUO_17063</name>
</gene>
<keyword evidence="7" id="KW-0479">Metal-binding</keyword>
<keyword evidence="6 8" id="KW-0472">Membrane</keyword>
<evidence type="ECO:0000256" key="3">
    <source>
        <dbReference type="ARBA" id="ARBA00022692"/>
    </source>
</evidence>
<dbReference type="GO" id="GO:0043005">
    <property type="term" value="C:neuron projection"/>
    <property type="evidence" value="ECO:0007669"/>
    <property type="project" value="TreeGrafter"/>
</dbReference>
<protein>
    <submittedName>
        <fullName evidence="9">Sodium:neurotransmitter symporter family protein</fullName>
    </submittedName>
</protein>
<evidence type="ECO:0000256" key="6">
    <source>
        <dbReference type="ARBA" id="ARBA00023136"/>
    </source>
</evidence>
<evidence type="ECO:0000256" key="2">
    <source>
        <dbReference type="ARBA" id="ARBA00022448"/>
    </source>
</evidence>
<dbReference type="EMBL" id="KN742704">
    <property type="protein sequence ID" value="KIH52827.1"/>
    <property type="molecule type" value="Genomic_DNA"/>
</dbReference>
<comment type="subcellular location">
    <subcellularLocation>
        <location evidence="1">Membrane</location>
        <topology evidence="1">Multi-pass membrane protein</topology>
    </subcellularLocation>
</comment>
<dbReference type="GO" id="GO:0046872">
    <property type="term" value="F:metal ion binding"/>
    <property type="evidence" value="ECO:0007669"/>
    <property type="project" value="UniProtKB-KW"/>
</dbReference>
<dbReference type="InterPro" id="IPR000175">
    <property type="entry name" value="Na/ntran_symport"/>
</dbReference>
<feature type="non-terminal residue" evidence="9">
    <location>
        <position position="1"/>
    </location>
</feature>
<dbReference type="AlphaFoldDB" id="A0A0C2CSQ4"/>
<evidence type="ECO:0000256" key="1">
    <source>
        <dbReference type="ARBA" id="ARBA00004141"/>
    </source>
</evidence>